<evidence type="ECO:0000313" key="2">
    <source>
        <dbReference type="Proteomes" id="UP000019183"/>
    </source>
</evidence>
<proteinExistence type="predicted"/>
<dbReference type="EMBL" id="CBWK010000595">
    <property type="protein sequence ID" value="CDL11013.1"/>
    <property type="molecule type" value="Genomic_DNA"/>
</dbReference>
<protein>
    <submittedName>
        <fullName evidence="1">Trehalose synthase</fullName>
        <ecNumber evidence="1">5.4.99.16</ecNumber>
    </submittedName>
</protein>
<reference evidence="1" key="1">
    <citation type="submission" date="2013-10" db="EMBL/GenBank/DDBJ databases">
        <title>Antibiotic resistance diversity of beta-lactamase producers in the General Hospital Vienna.</title>
        <authorList>
            <person name="Barisic I."/>
            <person name="Mitteregger D."/>
            <person name="Hirschl A.M."/>
            <person name="Noehammer C."/>
            <person name="Wiesinger-Mayr H."/>
        </authorList>
    </citation>
    <scope>NUCLEOTIDE SEQUENCE [LARGE SCALE GENOMIC DNA]</scope>
    <source>
        <strain evidence="1">IS43</strain>
    </source>
</reference>
<organism evidence="1 2">
    <name type="scientific">Klebsiella pneumoniae IS43</name>
    <dbReference type="NCBI Taxonomy" id="1432552"/>
    <lineage>
        <taxon>Bacteria</taxon>
        <taxon>Pseudomonadati</taxon>
        <taxon>Pseudomonadota</taxon>
        <taxon>Gammaproteobacteria</taxon>
        <taxon>Enterobacterales</taxon>
        <taxon>Enterobacteriaceae</taxon>
        <taxon>Klebsiella/Raoultella group</taxon>
        <taxon>Klebsiella</taxon>
        <taxon>Klebsiella pneumoniae complex</taxon>
    </lineage>
</organism>
<name>W1DNN2_KLEPN</name>
<accession>W1DNN2</accession>
<sequence>MQREEWFHRAVIYQVDSSLFYDANGDGFGDLAAFAKSYTTFAASERRCSG</sequence>
<keyword evidence="2" id="KW-1185">Reference proteome</keyword>
<keyword evidence="1" id="KW-0413">Isomerase</keyword>
<dbReference type="EC" id="5.4.99.16" evidence="1"/>
<evidence type="ECO:0000313" key="1">
    <source>
        <dbReference type="EMBL" id="CDL11013.1"/>
    </source>
</evidence>
<comment type="caution">
    <text evidence="1">The sequence shown here is derived from an EMBL/GenBank/DDBJ whole genome shotgun (WGS) entry which is preliminary data.</text>
</comment>
<dbReference type="Proteomes" id="UP000019183">
    <property type="component" value="Unassembled WGS sequence"/>
</dbReference>
<dbReference type="Gene3D" id="3.20.20.80">
    <property type="entry name" value="Glycosidases"/>
    <property type="match status" value="1"/>
</dbReference>
<dbReference type="GO" id="GO:0047471">
    <property type="term" value="F:maltose alpha-D-glucosyltransferase activity"/>
    <property type="evidence" value="ECO:0007669"/>
    <property type="project" value="UniProtKB-EC"/>
</dbReference>
<dbReference type="AlphaFoldDB" id="W1DNN2"/>